<evidence type="ECO:0000256" key="1">
    <source>
        <dbReference type="SAM" id="SignalP"/>
    </source>
</evidence>
<comment type="caution">
    <text evidence="2">The sequence shown here is derived from an EMBL/GenBank/DDBJ whole genome shotgun (WGS) entry which is preliminary data.</text>
</comment>
<keyword evidence="1" id="KW-0732">Signal</keyword>
<dbReference type="PANTHER" id="PTHR38564:SF2">
    <property type="entry name" value="WU:FC46H12 PRECURSOR"/>
    <property type="match status" value="1"/>
</dbReference>
<reference evidence="2" key="1">
    <citation type="journal article" date="2004" name="Nature">
        <title>Genome duplication in the teleost fish Tetraodon nigroviridis reveals the early vertebrate proto-karyotype.</title>
        <authorList>
            <person name="Jaillon O."/>
            <person name="Aury J.-M."/>
            <person name="Brunet F."/>
            <person name="Petit J.-L."/>
            <person name="Stange-Thomann N."/>
            <person name="Mauceli E."/>
            <person name="Bouneau L."/>
            <person name="Fischer C."/>
            <person name="Ozouf-Costaz C."/>
            <person name="Bernot A."/>
            <person name="Nicaud S."/>
            <person name="Jaffe D."/>
            <person name="Fisher S."/>
            <person name="Lutfalla G."/>
            <person name="Dossat C."/>
            <person name="Segurens B."/>
            <person name="Dasilva C."/>
            <person name="Salanoubat M."/>
            <person name="Levy M."/>
            <person name="Boudet N."/>
            <person name="Castellano S."/>
            <person name="Anthouard V."/>
            <person name="Jubin C."/>
            <person name="Castelli V."/>
            <person name="Katinka M."/>
            <person name="Vacherie B."/>
            <person name="Biemont C."/>
            <person name="Skalli Z."/>
            <person name="Cattolico L."/>
            <person name="Poulain J."/>
            <person name="De Berardinis V."/>
            <person name="Cruaud C."/>
            <person name="Duprat S."/>
            <person name="Brottier P."/>
            <person name="Coutanceau J.-P."/>
            <person name="Gouzy J."/>
            <person name="Parra G."/>
            <person name="Lardier G."/>
            <person name="Chapple C."/>
            <person name="McKernan K.J."/>
            <person name="McEwan P."/>
            <person name="Bosak S."/>
            <person name="Kellis M."/>
            <person name="Volff J.-N."/>
            <person name="Guigo R."/>
            <person name="Zody M.C."/>
            <person name="Mesirov J."/>
            <person name="Lindblad-Toh K."/>
            <person name="Birren B."/>
            <person name="Nusbaum C."/>
            <person name="Kahn D."/>
            <person name="Robinson-Rechavi M."/>
            <person name="Laudet V."/>
            <person name="Schachter V."/>
            <person name="Quetier F."/>
            <person name="Saurin W."/>
            <person name="Scarpelli C."/>
            <person name="Wincker P."/>
            <person name="Lander E.S."/>
            <person name="Weissenbach J."/>
            <person name="Roest Crollius H."/>
        </authorList>
    </citation>
    <scope>NUCLEOTIDE SEQUENCE [LARGE SCALE GENOMIC DNA]</scope>
</reference>
<feature type="signal peptide" evidence="1">
    <location>
        <begin position="1"/>
        <end position="25"/>
    </location>
</feature>
<dbReference type="EMBL" id="CAAE01014981">
    <property type="protein sequence ID" value="CAG07102.1"/>
    <property type="molecule type" value="Genomic_DNA"/>
</dbReference>
<dbReference type="PANTHER" id="PTHR38564">
    <property type="entry name" value="SI:CH73-250A16.5-RELATED"/>
    <property type="match status" value="1"/>
</dbReference>
<accession>Q4RWY0</accession>
<gene>
    <name evidence="2" type="ORF">GSTENG00027648001</name>
</gene>
<protein>
    <submittedName>
        <fullName evidence="2">(spotted green pufferfish) hypothetical protein</fullName>
    </submittedName>
</protein>
<dbReference type="AlphaFoldDB" id="Q4RWY0"/>
<feature type="chain" id="PRO_5004243180" evidence="1">
    <location>
        <begin position="26"/>
        <end position="142"/>
    </location>
</feature>
<sequence length="142" mass="15253">MKPLRTMAAACGLFLGLCIITNSRTTEPTRAYCKVVWLVGVPCPQVQTAIVSQIKAMGSYQLGPVTPTSVQANHTSAVGQMEAVNFTIIPTTTAAGCHIQGSSMSAFWLSLFDNGTNYCNLRNVMKGRCSHMSTLTDSHCPH</sequence>
<organism evidence="2">
    <name type="scientific">Tetraodon nigroviridis</name>
    <name type="common">Spotted green pufferfish</name>
    <name type="synonym">Chelonodon nigroviridis</name>
    <dbReference type="NCBI Taxonomy" id="99883"/>
    <lineage>
        <taxon>Eukaryota</taxon>
        <taxon>Metazoa</taxon>
        <taxon>Chordata</taxon>
        <taxon>Craniata</taxon>
        <taxon>Vertebrata</taxon>
        <taxon>Euteleostomi</taxon>
        <taxon>Actinopterygii</taxon>
        <taxon>Neopterygii</taxon>
        <taxon>Teleostei</taxon>
        <taxon>Neoteleostei</taxon>
        <taxon>Acanthomorphata</taxon>
        <taxon>Eupercaria</taxon>
        <taxon>Tetraodontiformes</taxon>
        <taxon>Tetradontoidea</taxon>
        <taxon>Tetraodontidae</taxon>
        <taxon>Tetraodon</taxon>
    </lineage>
</organism>
<name>Q4RWY0_TETNG</name>
<dbReference type="KEGG" id="tng:GSTEN00027648G001"/>
<reference evidence="2" key="2">
    <citation type="submission" date="2004-02" db="EMBL/GenBank/DDBJ databases">
        <authorList>
            <consortium name="Genoscope"/>
            <consortium name="Whitehead Institute Centre for Genome Research"/>
        </authorList>
    </citation>
    <scope>NUCLEOTIDE SEQUENCE</scope>
</reference>
<proteinExistence type="predicted"/>
<dbReference type="OrthoDB" id="5946254at2759"/>
<evidence type="ECO:0000313" key="2">
    <source>
        <dbReference type="EMBL" id="CAG07102.1"/>
    </source>
</evidence>